<protein>
    <submittedName>
        <fullName evidence="2">Uncharacterized protein</fullName>
    </submittedName>
</protein>
<dbReference type="EMBL" id="VXIV02001458">
    <property type="protein sequence ID" value="KAF6033046.1"/>
    <property type="molecule type" value="Genomic_DNA"/>
</dbReference>
<feature type="coiled-coil region" evidence="1">
    <location>
        <begin position="101"/>
        <end position="147"/>
    </location>
</feature>
<feature type="coiled-coil region" evidence="1">
    <location>
        <begin position="181"/>
        <end position="212"/>
    </location>
</feature>
<name>A0A7J7K648_BUGNE</name>
<dbReference type="AlphaFoldDB" id="A0A7J7K648"/>
<comment type="caution">
    <text evidence="2">The sequence shown here is derived from an EMBL/GenBank/DDBJ whole genome shotgun (WGS) entry which is preliminary data.</text>
</comment>
<accession>A0A7J7K648</accession>
<feature type="coiled-coil region" evidence="1">
    <location>
        <begin position="19"/>
        <end position="46"/>
    </location>
</feature>
<dbReference type="InterPro" id="IPR038807">
    <property type="entry name" value="CCDC150"/>
</dbReference>
<dbReference type="Proteomes" id="UP000593567">
    <property type="component" value="Unassembled WGS sequence"/>
</dbReference>
<evidence type="ECO:0000313" key="3">
    <source>
        <dbReference type="Proteomes" id="UP000593567"/>
    </source>
</evidence>
<reference evidence="2" key="1">
    <citation type="submission" date="2020-06" db="EMBL/GenBank/DDBJ databases">
        <title>Draft genome of Bugula neritina, a colonial animal packing powerful symbionts and potential medicines.</title>
        <authorList>
            <person name="Rayko M."/>
        </authorList>
    </citation>
    <scope>NUCLEOTIDE SEQUENCE [LARGE SCALE GENOMIC DNA]</scope>
    <source>
        <strain evidence="2">Kwan_BN1</strain>
    </source>
</reference>
<keyword evidence="1" id="KW-0175">Coiled coil</keyword>
<dbReference type="PANTHER" id="PTHR35352:SF1">
    <property type="entry name" value="COILED-COIL DOMAIN-CONTAINING PROTEIN 150"/>
    <property type="match status" value="1"/>
</dbReference>
<sequence>MEVTSWSPRGIVPVSKNVVQMMQTRLEEVEDSATQLTKEILTARQQGSTDRFSLLLSKTQSMESVLQSLKLNFVNLSTLTRQPSDLEQKLVEMTDIYTEEMKKLSAENAHLKTDKQELNEQRQHMELELQKARLSLEEASLSQHEKEDAIVAERNRGDSLLKKVAELDRQLSEERHLRFALDRANSELGQRLDEIESLLKQEQIENQNFTSDFIKLKKDFSKKCDELKHEKSNKKQIEMEMVTVCQELETRMSELEVMKKEKTKVSSDISTVHEKYAELNQQLEAMQSLFGEYQFEHRDDFIATSMV</sequence>
<evidence type="ECO:0000313" key="2">
    <source>
        <dbReference type="EMBL" id="KAF6033046.1"/>
    </source>
</evidence>
<dbReference type="PANTHER" id="PTHR35352">
    <property type="entry name" value="COILED-COIL DOMAIN-CONTAINING PROTEIN 150"/>
    <property type="match status" value="1"/>
</dbReference>
<organism evidence="2 3">
    <name type="scientific">Bugula neritina</name>
    <name type="common">Brown bryozoan</name>
    <name type="synonym">Sertularia neritina</name>
    <dbReference type="NCBI Taxonomy" id="10212"/>
    <lineage>
        <taxon>Eukaryota</taxon>
        <taxon>Metazoa</taxon>
        <taxon>Spiralia</taxon>
        <taxon>Lophotrochozoa</taxon>
        <taxon>Bryozoa</taxon>
        <taxon>Gymnolaemata</taxon>
        <taxon>Cheilostomatida</taxon>
        <taxon>Flustrina</taxon>
        <taxon>Buguloidea</taxon>
        <taxon>Bugulidae</taxon>
        <taxon>Bugula</taxon>
    </lineage>
</organism>
<evidence type="ECO:0000256" key="1">
    <source>
        <dbReference type="SAM" id="Coils"/>
    </source>
</evidence>
<dbReference type="OrthoDB" id="416454at2759"/>
<keyword evidence="3" id="KW-1185">Reference proteome</keyword>
<proteinExistence type="predicted"/>
<gene>
    <name evidence="2" type="ORF">EB796_008627</name>
</gene>
<feature type="coiled-coil region" evidence="1">
    <location>
        <begin position="245"/>
        <end position="289"/>
    </location>
</feature>